<dbReference type="PANTHER" id="PTHR33653:SF1">
    <property type="entry name" value="RIBONUCLEASE VAPC2"/>
    <property type="match status" value="1"/>
</dbReference>
<comment type="similarity">
    <text evidence="7">Belongs to the PINc/VapC protein family.</text>
</comment>
<reference evidence="9 10" key="1">
    <citation type="submission" date="2015-09" db="EMBL/GenBank/DDBJ databases">
        <title>Genome sequence of ICMP 11288.</title>
        <authorList>
            <person name="Visnovsky S."/>
            <person name="Lu A."/>
            <person name="Panda P."/>
            <person name="Pitman A."/>
        </authorList>
    </citation>
    <scope>NUCLEOTIDE SEQUENCE [LARGE SCALE GENOMIC DNA]</scope>
    <source>
        <strain evidence="9 10">ICMP 11288</strain>
    </source>
</reference>
<dbReference type="Pfam" id="PF01850">
    <property type="entry name" value="PIN"/>
    <property type="match status" value="1"/>
</dbReference>
<accession>A0A0W0HBR9</accession>
<feature type="domain" description="PIN" evidence="8">
    <location>
        <begin position="2"/>
        <end position="119"/>
    </location>
</feature>
<evidence type="ECO:0000313" key="10">
    <source>
        <dbReference type="Proteomes" id="UP000054197"/>
    </source>
</evidence>
<keyword evidence="4" id="KW-0479">Metal-binding</keyword>
<dbReference type="AlphaFoldDB" id="A0A0W0HBR9"/>
<dbReference type="EMBL" id="LKEF01000052">
    <property type="protein sequence ID" value="KTB58250.1"/>
    <property type="molecule type" value="Genomic_DNA"/>
</dbReference>
<evidence type="ECO:0000256" key="3">
    <source>
        <dbReference type="ARBA" id="ARBA00022722"/>
    </source>
</evidence>
<evidence type="ECO:0000256" key="4">
    <source>
        <dbReference type="ARBA" id="ARBA00022723"/>
    </source>
</evidence>
<dbReference type="GO" id="GO:0046872">
    <property type="term" value="F:metal ion binding"/>
    <property type="evidence" value="ECO:0007669"/>
    <property type="project" value="UniProtKB-KW"/>
</dbReference>
<evidence type="ECO:0000256" key="5">
    <source>
        <dbReference type="ARBA" id="ARBA00022801"/>
    </source>
</evidence>
<keyword evidence="3" id="KW-0540">Nuclease</keyword>
<dbReference type="Proteomes" id="UP000054197">
    <property type="component" value="Unassembled WGS sequence"/>
</dbReference>
<proteinExistence type="inferred from homology"/>
<sequence>MYLLDTNVISELRKPQADAGVVAWAKSVIAARMFISAITLKELETGVLRMERRDPAQGKVLRTWLKRHVMPAFDARILPVDAAVALRCAHLHVPDQANESDALIAATALVHGLIVVTRNVSDFKSSGVPLLNPWDE</sequence>
<keyword evidence="2" id="KW-1277">Toxin-antitoxin system</keyword>
<comment type="caution">
    <text evidence="9">The sequence shown here is derived from an EMBL/GenBank/DDBJ whole genome shotgun (WGS) entry which is preliminary data.</text>
</comment>
<dbReference type="GO" id="GO:0016787">
    <property type="term" value="F:hydrolase activity"/>
    <property type="evidence" value="ECO:0007669"/>
    <property type="project" value="UniProtKB-KW"/>
</dbReference>
<dbReference type="RefSeq" id="WP_058422095.1">
    <property type="nucleotide sequence ID" value="NZ_LKEF01000052.1"/>
</dbReference>
<evidence type="ECO:0000256" key="1">
    <source>
        <dbReference type="ARBA" id="ARBA00001946"/>
    </source>
</evidence>
<evidence type="ECO:0000313" key="9">
    <source>
        <dbReference type="EMBL" id="KTB58250.1"/>
    </source>
</evidence>
<dbReference type="InterPro" id="IPR050556">
    <property type="entry name" value="Type_II_TA_system_RNase"/>
</dbReference>
<evidence type="ECO:0000259" key="8">
    <source>
        <dbReference type="Pfam" id="PF01850"/>
    </source>
</evidence>
<name>A0A0W0HBR9_PSEFL</name>
<protein>
    <submittedName>
        <fullName evidence="9">Twitching motility protein PilT</fullName>
    </submittedName>
</protein>
<gene>
    <name evidence="9" type="ORF">AO063_17590</name>
</gene>
<evidence type="ECO:0000256" key="7">
    <source>
        <dbReference type="ARBA" id="ARBA00038093"/>
    </source>
</evidence>
<evidence type="ECO:0000256" key="6">
    <source>
        <dbReference type="ARBA" id="ARBA00022842"/>
    </source>
</evidence>
<dbReference type="Gene3D" id="3.40.50.1010">
    <property type="entry name" value="5'-nuclease"/>
    <property type="match status" value="1"/>
</dbReference>
<dbReference type="CDD" id="cd18746">
    <property type="entry name" value="PIN_VapC4-5_FitB-like"/>
    <property type="match status" value="1"/>
</dbReference>
<dbReference type="InterPro" id="IPR029060">
    <property type="entry name" value="PIN-like_dom_sf"/>
</dbReference>
<keyword evidence="6" id="KW-0460">Magnesium</keyword>
<keyword evidence="5" id="KW-0378">Hydrolase</keyword>
<dbReference type="InterPro" id="IPR002716">
    <property type="entry name" value="PIN_dom"/>
</dbReference>
<dbReference type="SUPFAM" id="SSF88723">
    <property type="entry name" value="PIN domain-like"/>
    <property type="match status" value="1"/>
</dbReference>
<evidence type="ECO:0000256" key="2">
    <source>
        <dbReference type="ARBA" id="ARBA00022649"/>
    </source>
</evidence>
<organism evidence="9 10">
    <name type="scientific">Pseudomonas fluorescens ICMP 11288</name>
    <dbReference type="NCBI Taxonomy" id="1198309"/>
    <lineage>
        <taxon>Bacteria</taxon>
        <taxon>Pseudomonadati</taxon>
        <taxon>Pseudomonadota</taxon>
        <taxon>Gammaproteobacteria</taxon>
        <taxon>Pseudomonadales</taxon>
        <taxon>Pseudomonadaceae</taxon>
        <taxon>Pseudomonas</taxon>
    </lineage>
</organism>
<dbReference type="GO" id="GO:0004518">
    <property type="term" value="F:nuclease activity"/>
    <property type="evidence" value="ECO:0007669"/>
    <property type="project" value="UniProtKB-KW"/>
</dbReference>
<dbReference type="PANTHER" id="PTHR33653">
    <property type="entry name" value="RIBONUCLEASE VAPC2"/>
    <property type="match status" value="1"/>
</dbReference>
<comment type="cofactor">
    <cofactor evidence="1">
        <name>Mg(2+)</name>
        <dbReference type="ChEBI" id="CHEBI:18420"/>
    </cofactor>
</comment>